<evidence type="ECO:0000313" key="1">
    <source>
        <dbReference type="EMBL" id="KRZ01305.1"/>
    </source>
</evidence>
<dbReference type="AlphaFoldDB" id="A0A0V1GT31"/>
<name>A0A0V1GT31_9BILA</name>
<sequence length="31" mass="3477">MKYSISYHVNSESEVANFTPLSGHLSTYVNT</sequence>
<accession>A0A0V1GT31</accession>
<proteinExistence type="predicted"/>
<evidence type="ECO:0000313" key="2">
    <source>
        <dbReference type="Proteomes" id="UP000055024"/>
    </source>
</evidence>
<protein>
    <submittedName>
        <fullName evidence="1">Uncharacterized protein</fullName>
    </submittedName>
</protein>
<keyword evidence="2" id="KW-1185">Reference proteome</keyword>
<reference evidence="1 2" key="1">
    <citation type="submission" date="2015-01" db="EMBL/GenBank/DDBJ databases">
        <title>Evolution of Trichinella species and genotypes.</title>
        <authorList>
            <person name="Korhonen P.K."/>
            <person name="Edoardo P."/>
            <person name="Giuseppe L.R."/>
            <person name="Gasser R.B."/>
        </authorList>
    </citation>
    <scope>NUCLEOTIDE SEQUENCE [LARGE SCALE GENOMIC DNA]</scope>
    <source>
        <strain evidence="1">ISS1029</strain>
    </source>
</reference>
<dbReference type="EMBL" id="JYDP01000304">
    <property type="protein sequence ID" value="KRZ01305.1"/>
    <property type="molecule type" value="Genomic_DNA"/>
</dbReference>
<comment type="caution">
    <text evidence="1">The sequence shown here is derived from an EMBL/GenBank/DDBJ whole genome shotgun (WGS) entry which is preliminary data.</text>
</comment>
<organism evidence="1 2">
    <name type="scientific">Trichinella zimbabwensis</name>
    <dbReference type="NCBI Taxonomy" id="268475"/>
    <lineage>
        <taxon>Eukaryota</taxon>
        <taxon>Metazoa</taxon>
        <taxon>Ecdysozoa</taxon>
        <taxon>Nematoda</taxon>
        <taxon>Enoplea</taxon>
        <taxon>Dorylaimia</taxon>
        <taxon>Trichinellida</taxon>
        <taxon>Trichinellidae</taxon>
        <taxon>Trichinella</taxon>
    </lineage>
</organism>
<dbReference type="Proteomes" id="UP000055024">
    <property type="component" value="Unassembled WGS sequence"/>
</dbReference>
<gene>
    <name evidence="1" type="ORF">T11_9266</name>
</gene>